<dbReference type="AlphaFoldDB" id="A0A346Y3W4"/>
<reference evidence="1 2" key="1">
    <citation type="submission" date="2018-09" db="EMBL/GenBank/DDBJ databases">
        <title>Complete genome sequence of Euzebya sp. DY32-46 isolated from seawater of Pacific Ocean.</title>
        <authorList>
            <person name="Xu L."/>
            <person name="Wu Y.-H."/>
            <person name="Xu X.-W."/>
        </authorList>
    </citation>
    <scope>NUCLEOTIDE SEQUENCE [LARGE SCALE GENOMIC DNA]</scope>
    <source>
        <strain evidence="1 2">DY32-46</strain>
    </source>
</reference>
<dbReference type="Proteomes" id="UP000264006">
    <property type="component" value="Chromosome"/>
</dbReference>
<proteinExistence type="predicted"/>
<dbReference type="RefSeq" id="WP_114593385.1">
    <property type="nucleotide sequence ID" value="NZ_CP031165.1"/>
</dbReference>
<organism evidence="1 2">
    <name type="scientific">Euzebya pacifica</name>
    <dbReference type="NCBI Taxonomy" id="1608957"/>
    <lineage>
        <taxon>Bacteria</taxon>
        <taxon>Bacillati</taxon>
        <taxon>Actinomycetota</taxon>
        <taxon>Nitriliruptoria</taxon>
        <taxon>Euzebyales</taxon>
    </lineage>
</organism>
<protein>
    <submittedName>
        <fullName evidence="1">Putative iron-sulfur protein</fullName>
    </submittedName>
</protein>
<evidence type="ECO:0000313" key="2">
    <source>
        <dbReference type="Proteomes" id="UP000264006"/>
    </source>
</evidence>
<gene>
    <name evidence="1" type="ORF">DVS28_a4496</name>
</gene>
<name>A0A346Y3W4_9ACTN</name>
<dbReference type="KEGG" id="euz:DVS28_a4496"/>
<dbReference type="GO" id="GO:0051537">
    <property type="term" value="F:2 iron, 2 sulfur cluster binding"/>
    <property type="evidence" value="ECO:0007669"/>
    <property type="project" value="InterPro"/>
</dbReference>
<sequence length="258" mass="27786">MTHTPAHPAVATVLADCATTWMPVLLGHPPTDPDANGTWFPFTTLVEEQRLARRVQEMTPDYDGLADVATAFLASRFASPLALLAGAPVHQHGVAVAYDIDDLWLRRSPRGWFNGIALTDAVLDSTDTAAPRAVAHYRPVVERLRRVGKLGNRAMWGQLADALATTAGHAHDASGDAEAAIEGSARLLQSAEPPLWGNPVFERIEAGGAVGLAWRRSSCCLAYRCERYELCTGCPLTPTEEWRAKSIASVTQRAGSHA</sequence>
<dbReference type="OrthoDB" id="3290158at2"/>
<keyword evidence="2" id="KW-1185">Reference proteome</keyword>
<evidence type="ECO:0000313" key="1">
    <source>
        <dbReference type="EMBL" id="AXV09161.1"/>
    </source>
</evidence>
<dbReference type="EMBL" id="CP031165">
    <property type="protein sequence ID" value="AXV09161.1"/>
    <property type="molecule type" value="Genomic_DNA"/>
</dbReference>
<accession>A0A346Y3W4</accession>